<dbReference type="InterPro" id="IPR003439">
    <property type="entry name" value="ABC_transporter-like_ATP-bd"/>
</dbReference>
<evidence type="ECO:0000313" key="8">
    <source>
        <dbReference type="Proteomes" id="UP000078389"/>
    </source>
</evidence>
<evidence type="ECO:0000313" key="7">
    <source>
        <dbReference type="EMBL" id="OAM77919.1"/>
    </source>
</evidence>
<evidence type="ECO:0000256" key="1">
    <source>
        <dbReference type="ARBA" id="ARBA00004417"/>
    </source>
</evidence>
<dbReference type="InterPro" id="IPR003593">
    <property type="entry name" value="AAA+_ATPase"/>
</dbReference>
<keyword evidence="5" id="KW-0067">ATP-binding</keyword>
<dbReference type="NCBIfam" id="TIGR01727">
    <property type="entry name" value="oligo_HPY"/>
    <property type="match status" value="1"/>
</dbReference>
<evidence type="ECO:0000259" key="6">
    <source>
        <dbReference type="PROSITE" id="PS50893"/>
    </source>
</evidence>
<proteinExistence type="inferred from homology"/>
<dbReference type="Gene3D" id="3.40.50.300">
    <property type="entry name" value="P-loop containing nucleotide triphosphate hydrolases"/>
    <property type="match status" value="1"/>
</dbReference>
<dbReference type="RefSeq" id="WP_067454605.1">
    <property type="nucleotide sequence ID" value="NZ_LVVY01000075.1"/>
</dbReference>
<keyword evidence="4" id="KW-0547">Nucleotide-binding</keyword>
<dbReference type="GO" id="GO:0055085">
    <property type="term" value="P:transmembrane transport"/>
    <property type="evidence" value="ECO:0007669"/>
    <property type="project" value="UniProtKB-ARBA"/>
</dbReference>
<comment type="caution">
    <text evidence="7">The sequence shown here is derived from an EMBL/GenBank/DDBJ whole genome shotgun (WGS) entry which is preliminary data.</text>
</comment>
<comment type="subcellular location">
    <subcellularLocation>
        <location evidence="1">Cell inner membrane</location>
        <topology evidence="1">Peripheral membrane protein</topology>
    </subcellularLocation>
</comment>
<dbReference type="PROSITE" id="PS50893">
    <property type="entry name" value="ABC_TRANSPORTER_2"/>
    <property type="match status" value="1"/>
</dbReference>
<dbReference type="STRING" id="1770058.A3840_07995"/>
<dbReference type="PROSITE" id="PS00211">
    <property type="entry name" value="ABC_TRANSPORTER_1"/>
    <property type="match status" value="1"/>
</dbReference>
<dbReference type="EMBL" id="LVVY01000075">
    <property type="protein sequence ID" value="OAM77919.1"/>
    <property type="molecule type" value="Genomic_DNA"/>
</dbReference>
<dbReference type="PANTHER" id="PTHR43776:SF8">
    <property type="entry name" value="ABC TRANSPORTER, ATP-BINDING PROTEIN"/>
    <property type="match status" value="1"/>
</dbReference>
<dbReference type="Pfam" id="PF00005">
    <property type="entry name" value="ABC_tran"/>
    <property type="match status" value="1"/>
</dbReference>
<name>A0A178HYW8_9HYPH</name>
<evidence type="ECO:0000256" key="2">
    <source>
        <dbReference type="ARBA" id="ARBA00005417"/>
    </source>
</evidence>
<dbReference type="GO" id="GO:0016887">
    <property type="term" value="F:ATP hydrolysis activity"/>
    <property type="evidence" value="ECO:0007669"/>
    <property type="project" value="InterPro"/>
</dbReference>
<evidence type="ECO:0000256" key="4">
    <source>
        <dbReference type="ARBA" id="ARBA00022741"/>
    </source>
</evidence>
<dbReference type="InterPro" id="IPR027417">
    <property type="entry name" value="P-loop_NTPase"/>
</dbReference>
<dbReference type="GO" id="GO:0015833">
    <property type="term" value="P:peptide transport"/>
    <property type="evidence" value="ECO:0007669"/>
    <property type="project" value="InterPro"/>
</dbReference>
<feature type="domain" description="ABC transporter" evidence="6">
    <location>
        <begin position="20"/>
        <end position="271"/>
    </location>
</feature>
<keyword evidence="3" id="KW-0813">Transport</keyword>
<reference evidence="7 8" key="1">
    <citation type="submission" date="2016-03" db="EMBL/GenBank/DDBJ databases">
        <title>Genome sequencing of Devosia sp. S37.</title>
        <authorList>
            <person name="Mohd Nor M."/>
        </authorList>
    </citation>
    <scope>NUCLEOTIDE SEQUENCE [LARGE SCALE GENOMIC DNA]</scope>
    <source>
        <strain evidence="7 8">S37</strain>
    </source>
</reference>
<dbReference type="CDD" id="cd03257">
    <property type="entry name" value="ABC_NikE_OppD_transporters"/>
    <property type="match status" value="1"/>
</dbReference>
<dbReference type="SMART" id="SM00382">
    <property type="entry name" value="AAA"/>
    <property type="match status" value="1"/>
</dbReference>
<dbReference type="AlphaFoldDB" id="A0A178HYW8"/>
<protein>
    <recommendedName>
        <fullName evidence="6">ABC transporter domain-containing protein</fullName>
    </recommendedName>
</protein>
<dbReference type="GO" id="GO:0005524">
    <property type="term" value="F:ATP binding"/>
    <property type="evidence" value="ECO:0007669"/>
    <property type="project" value="UniProtKB-KW"/>
</dbReference>
<dbReference type="InterPro" id="IPR013563">
    <property type="entry name" value="Oligopep_ABC_C"/>
</dbReference>
<evidence type="ECO:0000256" key="5">
    <source>
        <dbReference type="ARBA" id="ARBA00022840"/>
    </source>
</evidence>
<dbReference type="GO" id="GO:0005886">
    <property type="term" value="C:plasma membrane"/>
    <property type="evidence" value="ECO:0007669"/>
    <property type="project" value="UniProtKB-SubCell"/>
</dbReference>
<dbReference type="SUPFAM" id="SSF52540">
    <property type="entry name" value="P-loop containing nucleoside triphosphate hydrolases"/>
    <property type="match status" value="1"/>
</dbReference>
<dbReference type="PANTHER" id="PTHR43776">
    <property type="entry name" value="TRANSPORT ATP-BINDING PROTEIN"/>
    <property type="match status" value="1"/>
</dbReference>
<dbReference type="Proteomes" id="UP000078389">
    <property type="component" value="Unassembled WGS sequence"/>
</dbReference>
<dbReference type="InterPro" id="IPR050319">
    <property type="entry name" value="ABC_transp_ATP-bind"/>
</dbReference>
<keyword evidence="8" id="KW-1185">Reference proteome</keyword>
<gene>
    <name evidence="7" type="ORF">A3840_07995</name>
</gene>
<accession>A0A178HYW8</accession>
<comment type="similarity">
    <text evidence="2">Belongs to the ABC transporter superfamily.</text>
</comment>
<organism evidence="7 8">
    <name type="scientific">Devosia elaeis</name>
    <dbReference type="NCBI Taxonomy" id="1770058"/>
    <lineage>
        <taxon>Bacteria</taxon>
        <taxon>Pseudomonadati</taxon>
        <taxon>Pseudomonadota</taxon>
        <taxon>Alphaproteobacteria</taxon>
        <taxon>Hyphomicrobiales</taxon>
        <taxon>Devosiaceae</taxon>
        <taxon>Devosia</taxon>
    </lineage>
</organism>
<evidence type="ECO:0000256" key="3">
    <source>
        <dbReference type="ARBA" id="ARBA00022448"/>
    </source>
</evidence>
<sequence length="336" mass="37089">MSLAELDAPAVRQANDAPVIEMDNVDKEFVLGGAFLNQTFLKALSGITLKLVRGRALALVGESGSGKSTCARMIAGAYEPTGGAIRFQGDDIAHFRGPRLQRYRSEVQMVFQDPFGSLNPTQSIGYHLERPLRLHRPDLRGREIQAEMLALLEGVGLRPAADYLKRRPHELSGGQRQRVAIARALSVRPQVLLADEPTSMLDVSVRLGILNLLEDLKQQRNLAALYITHDIATARYFAEDTAVMYAGHLVEQGPSQEITDNPRHPYTRLLIDSVPNPSRKIATAHKRRAADIPLWTRQSRGCPFVSRCPRALPICSETMPGPTPLGAGHFVRCHNL</sequence>
<dbReference type="OrthoDB" id="9815712at2"/>
<dbReference type="InterPro" id="IPR017871">
    <property type="entry name" value="ABC_transporter-like_CS"/>
</dbReference>
<dbReference type="Pfam" id="PF08352">
    <property type="entry name" value="oligo_HPY"/>
    <property type="match status" value="1"/>
</dbReference>